<keyword evidence="1" id="KW-0472">Membrane</keyword>
<dbReference type="Pfam" id="PF11167">
    <property type="entry name" value="DUF2953"/>
    <property type="match status" value="1"/>
</dbReference>
<protein>
    <recommendedName>
        <fullName evidence="4">DUF2953 domain-containing protein</fullName>
    </recommendedName>
</protein>
<dbReference type="EMBL" id="FWXH01000002">
    <property type="protein sequence ID" value="SMC17352.1"/>
    <property type="molecule type" value="Genomic_DNA"/>
</dbReference>
<keyword evidence="3" id="KW-1185">Reference proteome</keyword>
<name>A0A1W1X051_9CLOT</name>
<sequence>MNFYVILGIVFLIVFIPIPLHLKVNYSENKLHFFLYGKKVALKRRVTKKVQHSVKSTDYIGKFKHYFVFFRHTLDNLTHSHLKPKLYLNYKLNIGFEDALETAIVFGVLNEFPPMLYSYLHKLFVVKNYEFSLTPDFNDVTIDLDVNSILKISIANTIYIVIIILFHLLKDTQTKNSKFHLIRRNNYGKSSN</sequence>
<evidence type="ECO:0000313" key="3">
    <source>
        <dbReference type="Proteomes" id="UP000192468"/>
    </source>
</evidence>
<feature type="transmembrane region" description="Helical" evidence="1">
    <location>
        <begin position="5"/>
        <end position="22"/>
    </location>
</feature>
<keyword evidence="1" id="KW-1133">Transmembrane helix</keyword>
<dbReference type="RefSeq" id="WP_084113503.1">
    <property type="nucleotide sequence ID" value="NZ_FWXH01000002.1"/>
</dbReference>
<organism evidence="2 3">
    <name type="scientific">Clostridium acidisoli DSM 12555</name>
    <dbReference type="NCBI Taxonomy" id="1121291"/>
    <lineage>
        <taxon>Bacteria</taxon>
        <taxon>Bacillati</taxon>
        <taxon>Bacillota</taxon>
        <taxon>Clostridia</taxon>
        <taxon>Eubacteriales</taxon>
        <taxon>Clostridiaceae</taxon>
        <taxon>Clostridium</taxon>
    </lineage>
</organism>
<dbReference type="InterPro" id="IPR021338">
    <property type="entry name" value="DUF2953"/>
</dbReference>
<dbReference type="OrthoDB" id="1911140at2"/>
<dbReference type="Proteomes" id="UP000192468">
    <property type="component" value="Unassembled WGS sequence"/>
</dbReference>
<feature type="transmembrane region" description="Helical" evidence="1">
    <location>
        <begin position="149"/>
        <end position="169"/>
    </location>
</feature>
<reference evidence="2 3" key="1">
    <citation type="submission" date="2017-04" db="EMBL/GenBank/DDBJ databases">
        <authorList>
            <person name="Afonso C.L."/>
            <person name="Miller P.J."/>
            <person name="Scott M.A."/>
            <person name="Spackman E."/>
            <person name="Goraichik I."/>
            <person name="Dimitrov K.M."/>
            <person name="Suarez D.L."/>
            <person name="Swayne D.E."/>
        </authorList>
    </citation>
    <scope>NUCLEOTIDE SEQUENCE [LARGE SCALE GENOMIC DNA]</scope>
    <source>
        <strain evidence="2 3">DSM 12555</strain>
    </source>
</reference>
<dbReference type="STRING" id="1121291.SAMN02745134_00307"/>
<dbReference type="AlphaFoldDB" id="A0A1W1X051"/>
<gene>
    <name evidence="2" type="ORF">SAMN02745134_00307</name>
</gene>
<proteinExistence type="predicted"/>
<evidence type="ECO:0000313" key="2">
    <source>
        <dbReference type="EMBL" id="SMC17352.1"/>
    </source>
</evidence>
<keyword evidence="1" id="KW-0812">Transmembrane</keyword>
<accession>A0A1W1X051</accession>
<evidence type="ECO:0008006" key="4">
    <source>
        <dbReference type="Google" id="ProtNLM"/>
    </source>
</evidence>
<evidence type="ECO:0000256" key="1">
    <source>
        <dbReference type="SAM" id="Phobius"/>
    </source>
</evidence>